<dbReference type="InterPro" id="IPR002401">
    <property type="entry name" value="Cyt_P450_E_grp-I"/>
</dbReference>
<proteinExistence type="inferred from homology"/>
<keyword evidence="6 8" id="KW-0408">Iron</keyword>
<dbReference type="PANTHER" id="PTHR47955">
    <property type="entry name" value="CYTOCHROME P450 FAMILY 71 PROTEIN"/>
    <property type="match status" value="1"/>
</dbReference>
<dbReference type="InterPro" id="IPR001128">
    <property type="entry name" value="Cyt_P450"/>
</dbReference>
<reference evidence="11" key="1">
    <citation type="submission" date="2022-08" db="EMBL/GenBank/DDBJ databases">
        <authorList>
            <person name="Gutierrez-Valencia J."/>
        </authorList>
    </citation>
    <scope>NUCLEOTIDE SEQUENCE</scope>
</reference>
<dbReference type="GO" id="GO:0005506">
    <property type="term" value="F:iron ion binding"/>
    <property type="evidence" value="ECO:0007669"/>
    <property type="project" value="InterPro"/>
</dbReference>
<evidence type="ECO:0000256" key="8">
    <source>
        <dbReference type="PIRSR" id="PIRSR602401-1"/>
    </source>
</evidence>
<evidence type="ECO:0000256" key="10">
    <source>
        <dbReference type="SAM" id="Phobius"/>
    </source>
</evidence>
<comment type="cofactor">
    <cofactor evidence="1 8">
        <name>heme</name>
        <dbReference type="ChEBI" id="CHEBI:30413"/>
    </cofactor>
</comment>
<feature type="binding site" description="axial binding residue" evidence="8">
    <location>
        <position position="505"/>
    </location>
    <ligand>
        <name>heme</name>
        <dbReference type="ChEBI" id="CHEBI:30413"/>
    </ligand>
    <ligandPart>
        <name>Fe</name>
        <dbReference type="ChEBI" id="CHEBI:18248"/>
    </ligandPart>
</feature>
<evidence type="ECO:0008006" key="13">
    <source>
        <dbReference type="Google" id="ProtNLM"/>
    </source>
</evidence>
<dbReference type="PROSITE" id="PS00086">
    <property type="entry name" value="CYTOCHROME_P450"/>
    <property type="match status" value="1"/>
</dbReference>
<evidence type="ECO:0000256" key="2">
    <source>
        <dbReference type="ARBA" id="ARBA00010617"/>
    </source>
</evidence>
<evidence type="ECO:0000256" key="1">
    <source>
        <dbReference type="ARBA" id="ARBA00001971"/>
    </source>
</evidence>
<dbReference type="InterPro" id="IPR036396">
    <property type="entry name" value="Cyt_P450_sf"/>
</dbReference>
<dbReference type="PRINTS" id="PR00385">
    <property type="entry name" value="P450"/>
</dbReference>
<keyword evidence="7 9" id="KW-0503">Monooxygenase</keyword>
<evidence type="ECO:0000256" key="5">
    <source>
        <dbReference type="ARBA" id="ARBA00023002"/>
    </source>
</evidence>
<accession>A0AAV0JJK9</accession>
<name>A0AAV0JJK9_9ROSI</name>
<dbReference type="EMBL" id="CAMGYJ010000005">
    <property type="protein sequence ID" value="CAI0409727.1"/>
    <property type="molecule type" value="Genomic_DNA"/>
</dbReference>
<dbReference type="Gene3D" id="1.10.630.10">
    <property type="entry name" value="Cytochrome P450"/>
    <property type="match status" value="1"/>
</dbReference>
<sequence length="565" mass="63286">IKLNILGRPGRKSLLLLVFISYDPSILQSSDPAKLAREMESEASPIVIVLLPVLVTLSLILLASQIILRTKKEKKLGLPPGPRKLPIIGNLHQLAAGRSSSLPHRRLRDLARQYGPDMMHLQLGETSNVVVSSPELARAFLKTHDRNFSTRPTLPSAAIIFYNARDIAFAPYGEYWRQMRKICSLELLSAKRVSSLRPIREEEVGKLVMGLMMGSDPQRPGEGVNLGRLLGSLSCTITSRATFGKIQDLEESFLSVQRRIMKALGEFAVGDVFPSSWLLRTITGTERRLKKLHREADVILQGIIDERVSRGARSGSETALLLDDHDDGRDLVDVLLSFTHGDQVVLGFPLTHVEIKAVIMDIFFGAIDTSAVTVEWAMSELMKNPEEMEKAQKEVRRVFDGKGKVVDEASLDELPYLKSIVKETFRLHPPAPLLVPRESRETIVINGYQIPAGTKVLINAWAIGRDPTHWHEPDKFIPERFLNNSINYEGDNFQFIPFGAGRRVCPGIKSGSVVVHLTLANLLYYFDWMLPNQMKSQALDMSEVFGISIHKKYDLHLIPIPYQAP</sequence>
<evidence type="ECO:0000313" key="11">
    <source>
        <dbReference type="EMBL" id="CAI0409727.1"/>
    </source>
</evidence>
<dbReference type="CDD" id="cd11072">
    <property type="entry name" value="CYP71-like"/>
    <property type="match status" value="1"/>
</dbReference>
<dbReference type="GO" id="GO:0020037">
    <property type="term" value="F:heme binding"/>
    <property type="evidence" value="ECO:0007669"/>
    <property type="project" value="InterPro"/>
</dbReference>
<evidence type="ECO:0000256" key="7">
    <source>
        <dbReference type="ARBA" id="ARBA00023033"/>
    </source>
</evidence>
<keyword evidence="12" id="KW-1185">Reference proteome</keyword>
<evidence type="ECO:0000313" key="12">
    <source>
        <dbReference type="Proteomes" id="UP001154282"/>
    </source>
</evidence>
<feature type="non-terminal residue" evidence="11">
    <location>
        <position position="1"/>
    </location>
</feature>
<evidence type="ECO:0000256" key="6">
    <source>
        <dbReference type="ARBA" id="ARBA00023004"/>
    </source>
</evidence>
<dbReference type="Pfam" id="PF00067">
    <property type="entry name" value="p450"/>
    <property type="match status" value="1"/>
</dbReference>
<dbReference type="InterPro" id="IPR017972">
    <property type="entry name" value="Cyt_P450_CS"/>
</dbReference>
<comment type="caution">
    <text evidence="11">The sequence shown here is derived from an EMBL/GenBank/DDBJ whole genome shotgun (WGS) entry which is preliminary data.</text>
</comment>
<keyword evidence="3 8" id="KW-0349">Heme</keyword>
<dbReference type="PRINTS" id="PR00463">
    <property type="entry name" value="EP450I"/>
</dbReference>
<comment type="similarity">
    <text evidence="2 9">Belongs to the cytochrome P450 family.</text>
</comment>
<keyword evidence="4 8" id="KW-0479">Metal-binding</keyword>
<keyword evidence="10" id="KW-0472">Membrane</keyword>
<keyword evidence="10" id="KW-0812">Transmembrane</keyword>
<dbReference type="SUPFAM" id="SSF48264">
    <property type="entry name" value="Cytochrome P450"/>
    <property type="match status" value="1"/>
</dbReference>
<dbReference type="FunFam" id="1.10.630.10:FF:000043">
    <property type="entry name" value="Cytochrome P450 99A2"/>
    <property type="match status" value="1"/>
</dbReference>
<dbReference type="GO" id="GO:0016705">
    <property type="term" value="F:oxidoreductase activity, acting on paired donors, with incorporation or reduction of molecular oxygen"/>
    <property type="evidence" value="ECO:0007669"/>
    <property type="project" value="InterPro"/>
</dbReference>
<evidence type="ECO:0000256" key="9">
    <source>
        <dbReference type="RuleBase" id="RU000461"/>
    </source>
</evidence>
<dbReference type="GO" id="GO:0004497">
    <property type="term" value="F:monooxygenase activity"/>
    <property type="evidence" value="ECO:0007669"/>
    <property type="project" value="UniProtKB-KW"/>
</dbReference>
<feature type="transmembrane region" description="Helical" evidence="10">
    <location>
        <begin position="45"/>
        <end position="68"/>
    </location>
</feature>
<dbReference type="PANTHER" id="PTHR47955:SF8">
    <property type="entry name" value="CYTOCHROME P450 71D11-LIKE"/>
    <property type="match status" value="1"/>
</dbReference>
<evidence type="ECO:0000256" key="4">
    <source>
        <dbReference type="ARBA" id="ARBA00022723"/>
    </source>
</evidence>
<dbReference type="Proteomes" id="UP001154282">
    <property type="component" value="Unassembled WGS sequence"/>
</dbReference>
<organism evidence="11 12">
    <name type="scientific">Linum tenue</name>
    <dbReference type="NCBI Taxonomy" id="586396"/>
    <lineage>
        <taxon>Eukaryota</taxon>
        <taxon>Viridiplantae</taxon>
        <taxon>Streptophyta</taxon>
        <taxon>Embryophyta</taxon>
        <taxon>Tracheophyta</taxon>
        <taxon>Spermatophyta</taxon>
        <taxon>Magnoliopsida</taxon>
        <taxon>eudicotyledons</taxon>
        <taxon>Gunneridae</taxon>
        <taxon>Pentapetalae</taxon>
        <taxon>rosids</taxon>
        <taxon>fabids</taxon>
        <taxon>Malpighiales</taxon>
        <taxon>Linaceae</taxon>
        <taxon>Linum</taxon>
    </lineage>
</organism>
<evidence type="ECO:0000256" key="3">
    <source>
        <dbReference type="ARBA" id="ARBA00022617"/>
    </source>
</evidence>
<keyword evidence="10" id="KW-1133">Transmembrane helix</keyword>
<protein>
    <recommendedName>
        <fullName evidence="13">Cytochrome P450</fullName>
    </recommendedName>
</protein>
<gene>
    <name evidence="11" type="ORF">LITE_LOCUS14485</name>
</gene>
<dbReference type="AlphaFoldDB" id="A0AAV0JJK9"/>
<keyword evidence="5 9" id="KW-0560">Oxidoreductase</keyword>